<gene>
    <name evidence="4" type="ordered locus">HCH_05741</name>
</gene>
<dbReference type="AlphaFoldDB" id="Q2SAD0"/>
<reference evidence="4 5" key="1">
    <citation type="journal article" date="2005" name="Nucleic Acids Res.">
        <title>Genomic blueprint of Hahella chejuensis, a marine microbe producing an algicidal agent.</title>
        <authorList>
            <person name="Jeong H."/>
            <person name="Yim J.H."/>
            <person name="Lee C."/>
            <person name="Choi S.-H."/>
            <person name="Park Y.K."/>
            <person name="Yoon S.H."/>
            <person name="Hur C.-G."/>
            <person name="Kang H.-Y."/>
            <person name="Kim D."/>
            <person name="Lee H.H."/>
            <person name="Park K.H."/>
            <person name="Park S.-H."/>
            <person name="Park H.-S."/>
            <person name="Lee H.K."/>
            <person name="Oh T.K."/>
            <person name="Kim J.F."/>
        </authorList>
    </citation>
    <scope>NUCLEOTIDE SEQUENCE [LARGE SCALE GENOMIC DNA]</scope>
    <source>
        <strain evidence="4 5">KCTC 2396</strain>
    </source>
</reference>
<proteinExistence type="predicted"/>
<organism evidence="4 5">
    <name type="scientific">Hahella chejuensis (strain KCTC 2396)</name>
    <dbReference type="NCBI Taxonomy" id="349521"/>
    <lineage>
        <taxon>Bacteria</taxon>
        <taxon>Pseudomonadati</taxon>
        <taxon>Pseudomonadota</taxon>
        <taxon>Gammaproteobacteria</taxon>
        <taxon>Oceanospirillales</taxon>
        <taxon>Hahellaceae</taxon>
        <taxon>Hahella</taxon>
    </lineage>
</organism>
<dbReference type="HOGENOM" id="CLU_000445_69_17_6"/>
<evidence type="ECO:0000313" key="4">
    <source>
        <dbReference type="EMBL" id="ABC32394.1"/>
    </source>
</evidence>
<keyword evidence="5" id="KW-1185">Reference proteome</keyword>
<dbReference type="GO" id="GO:0000160">
    <property type="term" value="P:phosphorelay signal transduction system"/>
    <property type="evidence" value="ECO:0007669"/>
    <property type="project" value="InterPro"/>
</dbReference>
<sequence>MAPPIRKIVYVEDEPDIQAIAQMALEAIGGFEVVLCSSGREALEVIPQEMPDLVLMDVMMPELDGPSTLQALREVEECKHLPVAFMTAKVQKSEIDEFISLGAIGVIPKPFDPMKLSDEVKRLWEKVHAG</sequence>
<dbReference type="InterPro" id="IPR011006">
    <property type="entry name" value="CheY-like_superfamily"/>
</dbReference>
<dbReference type="Gene3D" id="3.40.50.2300">
    <property type="match status" value="1"/>
</dbReference>
<name>Q2SAD0_HAHCH</name>
<dbReference type="InterPro" id="IPR050595">
    <property type="entry name" value="Bact_response_regulator"/>
</dbReference>
<feature type="domain" description="Response regulatory" evidence="3">
    <location>
        <begin position="7"/>
        <end position="124"/>
    </location>
</feature>
<dbReference type="EMBL" id="CP000155">
    <property type="protein sequence ID" value="ABC32394.1"/>
    <property type="molecule type" value="Genomic_DNA"/>
</dbReference>
<dbReference type="PROSITE" id="PS50110">
    <property type="entry name" value="RESPONSE_REGULATORY"/>
    <property type="match status" value="1"/>
</dbReference>
<dbReference type="InterPro" id="IPR001789">
    <property type="entry name" value="Sig_transdc_resp-reg_receiver"/>
</dbReference>
<dbReference type="SUPFAM" id="SSF52172">
    <property type="entry name" value="CheY-like"/>
    <property type="match status" value="1"/>
</dbReference>
<accession>Q2SAD0</accession>
<keyword evidence="1 2" id="KW-0597">Phosphoprotein</keyword>
<feature type="modified residue" description="4-aspartylphosphate" evidence="2">
    <location>
        <position position="57"/>
    </location>
</feature>
<evidence type="ECO:0000256" key="1">
    <source>
        <dbReference type="ARBA" id="ARBA00022553"/>
    </source>
</evidence>
<evidence type="ECO:0000259" key="3">
    <source>
        <dbReference type="PROSITE" id="PS50110"/>
    </source>
</evidence>
<dbReference type="KEGG" id="hch:HCH_05741"/>
<dbReference type="SMART" id="SM00448">
    <property type="entry name" value="REC"/>
    <property type="match status" value="1"/>
</dbReference>
<evidence type="ECO:0000313" key="5">
    <source>
        <dbReference type="Proteomes" id="UP000000238"/>
    </source>
</evidence>
<evidence type="ECO:0000256" key="2">
    <source>
        <dbReference type="PROSITE-ProRule" id="PRU00169"/>
    </source>
</evidence>
<dbReference type="STRING" id="349521.HCH_05741"/>
<dbReference type="RefSeq" id="WP_011399453.1">
    <property type="nucleotide sequence ID" value="NC_007645.1"/>
</dbReference>
<dbReference type="Proteomes" id="UP000000238">
    <property type="component" value="Chromosome"/>
</dbReference>
<dbReference type="eggNOG" id="COG0745">
    <property type="taxonomic scope" value="Bacteria"/>
</dbReference>
<dbReference type="CDD" id="cd17552">
    <property type="entry name" value="REC_RR468-like"/>
    <property type="match status" value="1"/>
</dbReference>
<dbReference type="PANTHER" id="PTHR44591:SF3">
    <property type="entry name" value="RESPONSE REGULATORY DOMAIN-CONTAINING PROTEIN"/>
    <property type="match status" value="1"/>
</dbReference>
<protein>
    <submittedName>
        <fullName evidence="4">FOG: CheY-like receiver</fullName>
    </submittedName>
</protein>
<dbReference type="Pfam" id="PF00072">
    <property type="entry name" value="Response_reg"/>
    <property type="match status" value="1"/>
</dbReference>
<dbReference type="PANTHER" id="PTHR44591">
    <property type="entry name" value="STRESS RESPONSE REGULATOR PROTEIN 1"/>
    <property type="match status" value="1"/>
</dbReference>